<gene>
    <name evidence="8" type="ORF">OIU79_028561</name>
</gene>
<dbReference type="AlphaFoldDB" id="A0A9Q1A345"/>
<dbReference type="SUPFAM" id="SSF56112">
    <property type="entry name" value="Protein kinase-like (PK-like)"/>
    <property type="match status" value="1"/>
</dbReference>
<protein>
    <submittedName>
        <fullName evidence="8">SERINE/THREONINE-PROTEIN KINASE</fullName>
    </submittedName>
</protein>
<evidence type="ECO:0000256" key="6">
    <source>
        <dbReference type="ARBA" id="ARBA00022840"/>
    </source>
</evidence>
<sequence length="86" mass="9429">MKVKEEIKPAQPASDEEEKKTSILKTRTGQLKEYYNLGRKLGHGQFGTTFLCVEKATGKEAPNVVSIKGAYEDAMAVHVVMELCAG</sequence>
<keyword evidence="6" id="KW-0067">ATP-binding</keyword>
<evidence type="ECO:0000256" key="3">
    <source>
        <dbReference type="ARBA" id="ARBA00022679"/>
    </source>
</evidence>
<reference evidence="8" key="2">
    <citation type="journal article" date="2023" name="Int. J. Mol. Sci.">
        <title>De Novo Assembly and Annotation of 11 Diverse Shrub Willow (Salix) Genomes Reveals Novel Gene Organization in Sex-Linked Regions.</title>
        <authorList>
            <person name="Hyden B."/>
            <person name="Feng K."/>
            <person name="Yates T.B."/>
            <person name="Jawdy S."/>
            <person name="Cereghino C."/>
            <person name="Smart L.B."/>
            <person name="Muchero W."/>
        </authorList>
    </citation>
    <scope>NUCLEOTIDE SEQUENCE</scope>
    <source>
        <tissue evidence="8">Shoot tip</tissue>
    </source>
</reference>
<dbReference type="Gene3D" id="3.30.200.20">
    <property type="entry name" value="Phosphorylase Kinase, domain 1"/>
    <property type="match status" value="1"/>
</dbReference>
<dbReference type="InterPro" id="IPR011009">
    <property type="entry name" value="Kinase-like_dom_sf"/>
</dbReference>
<keyword evidence="2" id="KW-0723">Serine/threonine-protein kinase</keyword>
<keyword evidence="5 8" id="KW-0418">Kinase</keyword>
<feature type="non-terminal residue" evidence="8">
    <location>
        <position position="86"/>
    </location>
</feature>
<proteinExistence type="inferred from homology"/>
<evidence type="ECO:0000256" key="7">
    <source>
        <dbReference type="SAM" id="MobiDB-lite"/>
    </source>
</evidence>
<name>A0A9Q1A345_SALPP</name>
<dbReference type="PANTHER" id="PTHR24349">
    <property type="entry name" value="SERINE/THREONINE-PROTEIN KINASE"/>
    <property type="match status" value="1"/>
</dbReference>
<evidence type="ECO:0000256" key="2">
    <source>
        <dbReference type="ARBA" id="ARBA00022527"/>
    </source>
</evidence>
<comment type="caution">
    <text evidence="8">The sequence shown here is derived from an EMBL/GenBank/DDBJ whole genome shotgun (WGS) entry which is preliminary data.</text>
</comment>
<dbReference type="Proteomes" id="UP001151532">
    <property type="component" value="Chromosome 16"/>
</dbReference>
<reference evidence="8" key="1">
    <citation type="submission" date="2022-11" db="EMBL/GenBank/DDBJ databases">
        <authorList>
            <person name="Hyden B.L."/>
            <person name="Feng K."/>
            <person name="Yates T."/>
            <person name="Jawdy S."/>
            <person name="Smart L.B."/>
            <person name="Muchero W."/>
        </authorList>
    </citation>
    <scope>NUCLEOTIDE SEQUENCE</scope>
    <source>
        <tissue evidence="8">Shoot tip</tissue>
    </source>
</reference>
<organism evidence="8 9">
    <name type="scientific">Salix purpurea</name>
    <name type="common">Purple osier willow</name>
    <dbReference type="NCBI Taxonomy" id="77065"/>
    <lineage>
        <taxon>Eukaryota</taxon>
        <taxon>Viridiplantae</taxon>
        <taxon>Streptophyta</taxon>
        <taxon>Embryophyta</taxon>
        <taxon>Tracheophyta</taxon>
        <taxon>Spermatophyta</taxon>
        <taxon>Magnoliopsida</taxon>
        <taxon>eudicotyledons</taxon>
        <taxon>Gunneridae</taxon>
        <taxon>Pentapetalae</taxon>
        <taxon>rosids</taxon>
        <taxon>fabids</taxon>
        <taxon>Malpighiales</taxon>
        <taxon>Salicaceae</taxon>
        <taxon>Saliceae</taxon>
        <taxon>Salix</taxon>
    </lineage>
</organism>
<dbReference type="GO" id="GO:0005524">
    <property type="term" value="F:ATP binding"/>
    <property type="evidence" value="ECO:0007669"/>
    <property type="project" value="UniProtKB-KW"/>
</dbReference>
<evidence type="ECO:0000313" key="8">
    <source>
        <dbReference type="EMBL" id="KAJ6756177.1"/>
    </source>
</evidence>
<keyword evidence="4" id="KW-0547">Nucleotide-binding</keyword>
<evidence type="ECO:0000256" key="1">
    <source>
        <dbReference type="ARBA" id="ARBA00005354"/>
    </source>
</evidence>
<dbReference type="GO" id="GO:0004674">
    <property type="term" value="F:protein serine/threonine kinase activity"/>
    <property type="evidence" value="ECO:0007669"/>
    <property type="project" value="UniProtKB-KW"/>
</dbReference>
<comment type="similarity">
    <text evidence="1">Belongs to the protein kinase superfamily. CAMK Ser/Thr protein kinase family. CaMK subfamily.</text>
</comment>
<dbReference type="InterPro" id="IPR050205">
    <property type="entry name" value="CDPK_Ser/Thr_kinases"/>
</dbReference>
<keyword evidence="9" id="KW-1185">Reference proteome</keyword>
<accession>A0A9Q1A345</accession>
<dbReference type="OrthoDB" id="1749629at2759"/>
<feature type="region of interest" description="Disordered" evidence="7">
    <location>
        <begin position="1"/>
        <end position="23"/>
    </location>
</feature>
<evidence type="ECO:0000256" key="4">
    <source>
        <dbReference type="ARBA" id="ARBA00022741"/>
    </source>
</evidence>
<keyword evidence="3" id="KW-0808">Transferase</keyword>
<evidence type="ECO:0000256" key="5">
    <source>
        <dbReference type="ARBA" id="ARBA00022777"/>
    </source>
</evidence>
<evidence type="ECO:0000313" key="9">
    <source>
        <dbReference type="Proteomes" id="UP001151532"/>
    </source>
</evidence>
<dbReference type="EMBL" id="JAPFFK010000007">
    <property type="protein sequence ID" value="KAJ6756177.1"/>
    <property type="molecule type" value="Genomic_DNA"/>
</dbReference>